<dbReference type="EMBL" id="CABFNB010000116">
    <property type="protein sequence ID" value="VTZ63155.1"/>
    <property type="molecule type" value="Genomic_DNA"/>
</dbReference>
<accession>A0A508X5P9</accession>
<gene>
    <name evidence="1" type="ORF">EMEDMD4_490082</name>
</gene>
<dbReference type="AlphaFoldDB" id="A0A508X5P9"/>
<sequence length="43" mass="4751">MLRTIGVRLKAVALEHFGEPCGALLTGNNWFEGRRSHGLNETV</sequence>
<proteinExistence type="predicted"/>
<organism evidence="1">
    <name type="scientific">Sinorhizobium medicae</name>
    <dbReference type="NCBI Taxonomy" id="110321"/>
    <lineage>
        <taxon>Bacteria</taxon>
        <taxon>Pseudomonadati</taxon>
        <taxon>Pseudomonadota</taxon>
        <taxon>Alphaproteobacteria</taxon>
        <taxon>Hyphomicrobiales</taxon>
        <taxon>Rhizobiaceae</taxon>
        <taxon>Sinorhizobium/Ensifer group</taxon>
        <taxon>Sinorhizobium</taxon>
    </lineage>
</organism>
<name>A0A508X5P9_9HYPH</name>
<dbReference type="Proteomes" id="UP000507954">
    <property type="component" value="Unassembled WGS sequence"/>
</dbReference>
<evidence type="ECO:0000313" key="1">
    <source>
        <dbReference type="EMBL" id="VTZ63155.1"/>
    </source>
</evidence>
<reference evidence="1" key="1">
    <citation type="submission" date="2019-06" db="EMBL/GenBank/DDBJ databases">
        <authorList>
            <person name="Le Quere A."/>
            <person name="Colella S."/>
        </authorList>
    </citation>
    <scope>NUCLEOTIDE SEQUENCE</scope>
    <source>
        <strain evidence="1">EmedicaeMD41</strain>
    </source>
</reference>
<protein>
    <submittedName>
        <fullName evidence="1">Uncharacterized protein</fullName>
    </submittedName>
</protein>